<feature type="domain" description="Trypsin-co-occurring" evidence="1">
    <location>
        <begin position="9"/>
        <end position="87"/>
    </location>
</feature>
<accession>A0A919S7H3</accession>
<dbReference type="Proteomes" id="UP000681340">
    <property type="component" value="Unassembled WGS sequence"/>
</dbReference>
<gene>
    <name evidence="2" type="ORF">Aau02nite_23040</name>
</gene>
<dbReference type="RefSeq" id="WP_212988350.1">
    <property type="nucleotide sequence ID" value="NZ_BAABEA010000042.1"/>
</dbReference>
<name>A0A919S7H3_9ACTN</name>
<comment type="caution">
    <text evidence="2">The sequence shown here is derived from an EMBL/GenBank/DDBJ whole genome shotgun (WGS) entry which is preliminary data.</text>
</comment>
<dbReference type="AlphaFoldDB" id="A0A919S7H3"/>
<organism evidence="2 3">
    <name type="scientific">Actinoplanes auranticolor</name>
    <dbReference type="NCBI Taxonomy" id="47988"/>
    <lineage>
        <taxon>Bacteria</taxon>
        <taxon>Bacillati</taxon>
        <taxon>Actinomycetota</taxon>
        <taxon>Actinomycetes</taxon>
        <taxon>Micromonosporales</taxon>
        <taxon>Micromonosporaceae</taxon>
        <taxon>Actinoplanes</taxon>
    </lineage>
</organism>
<dbReference type="Pfam" id="PF19631">
    <property type="entry name" value="Trypco2"/>
    <property type="match status" value="1"/>
</dbReference>
<sequence length="169" mass="17668">MRTIDDGVRIADFITAIKDAVREANISAADADRDLRVSKVDLTLSVVASRDGGAGIELRVPVIGMKIAGKYRHGNSSTQTVQVTLVPPPPAGVEIRGGDVEETLVEAIETVRAAVAAGLDGDDPFKLESSVVTLVLAVTDTGSIALLGEGDLEDSQTSTLVLTLIPIHR</sequence>
<dbReference type="InterPro" id="IPR045608">
    <property type="entry name" value="Trypco2"/>
</dbReference>
<evidence type="ECO:0000313" key="2">
    <source>
        <dbReference type="EMBL" id="GIM66463.1"/>
    </source>
</evidence>
<dbReference type="EMBL" id="BOQL01000020">
    <property type="protein sequence ID" value="GIM66463.1"/>
    <property type="molecule type" value="Genomic_DNA"/>
</dbReference>
<reference evidence="2" key="1">
    <citation type="submission" date="2021-03" db="EMBL/GenBank/DDBJ databases">
        <title>Whole genome shotgun sequence of Actinoplanes auranticolor NBRC 12245.</title>
        <authorList>
            <person name="Komaki H."/>
            <person name="Tamura T."/>
        </authorList>
    </citation>
    <scope>NUCLEOTIDE SEQUENCE</scope>
    <source>
        <strain evidence="2">NBRC 12245</strain>
    </source>
</reference>
<evidence type="ECO:0000313" key="3">
    <source>
        <dbReference type="Proteomes" id="UP000681340"/>
    </source>
</evidence>
<keyword evidence="3" id="KW-1185">Reference proteome</keyword>
<evidence type="ECO:0000259" key="1">
    <source>
        <dbReference type="Pfam" id="PF19631"/>
    </source>
</evidence>
<protein>
    <recommendedName>
        <fullName evidence="1">Trypsin-co-occurring domain-containing protein</fullName>
    </recommendedName>
</protein>
<proteinExistence type="predicted"/>